<dbReference type="RefSeq" id="WP_178256008.1">
    <property type="nucleotide sequence ID" value="NZ_JACSPQ010000001.1"/>
</dbReference>
<dbReference type="InterPro" id="IPR035376">
    <property type="entry name" value="NigD_C"/>
</dbReference>
<dbReference type="Gene3D" id="2.60.40.2370">
    <property type="entry name" value="NigD-like, C-terminal beta sandwich domain"/>
    <property type="match status" value="1"/>
</dbReference>
<organism evidence="2 3">
    <name type="scientific">Phocaeicola faecium</name>
    <dbReference type="NCBI Taxonomy" id="2762213"/>
    <lineage>
        <taxon>Bacteria</taxon>
        <taxon>Pseudomonadati</taxon>
        <taxon>Bacteroidota</taxon>
        <taxon>Bacteroidia</taxon>
        <taxon>Bacteroidales</taxon>
        <taxon>Bacteroidaceae</taxon>
        <taxon>Phocaeicola</taxon>
    </lineage>
</organism>
<name>A0ABR8VA26_9BACT</name>
<sequence length="253" mass="28336">MKVFKQIYLIASVLLCSSIISSCDLNEDDSKSLFYLTLGTVINEDELMVESDSHGILVPSNPGYFTSAKLDTTGQRVLMSVPASDLEAMVPDGEQRIVDIVELYKVLTKDANDLRNDSLISENDTDFGNDPVQITGISISAKHLNIEVYIKGNDREKPHRLSLLLNKDCKLDENGWLPVELRHNAEGDSQKDVFWSVVSFNLSSIPEYQNSTFKGFRVYYNNGTNPHATCEISKGQTLNQKEINTSRIHSNNK</sequence>
<keyword evidence="3" id="KW-1185">Reference proteome</keyword>
<evidence type="ECO:0000313" key="2">
    <source>
        <dbReference type="EMBL" id="MBD8001622.1"/>
    </source>
</evidence>
<comment type="caution">
    <text evidence="2">The sequence shown here is derived from an EMBL/GenBank/DDBJ whole genome shotgun (WGS) entry which is preliminary data.</text>
</comment>
<feature type="domain" description="NigD-like C-terminal" evidence="1">
    <location>
        <begin position="121"/>
        <end position="226"/>
    </location>
</feature>
<dbReference type="PROSITE" id="PS51257">
    <property type="entry name" value="PROKAR_LIPOPROTEIN"/>
    <property type="match status" value="1"/>
</dbReference>
<accession>A0ABR8VA26</accession>
<gene>
    <name evidence="2" type="ORF">H9626_05220</name>
</gene>
<evidence type="ECO:0000259" key="1">
    <source>
        <dbReference type="Pfam" id="PF17415"/>
    </source>
</evidence>
<dbReference type="InterPro" id="IPR038143">
    <property type="entry name" value="NigD-like_C_dom_sf"/>
</dbReference>
<dbReference type="Proteomes" id="UP000616346">
    <property type="component" value="Unassembled WGS sequence"/>
</dbReference>
<reference evidence="2 3" key="1">
    <citation type="submission" date="2020-08" db="EMBL/GenBank/DDBJ databases">
        <title>A Genomic Blueprint of the Chicken Gut Microbiome.</title>
        <authorList>
            <person name="Gilroy R."/>
            <person name="Ravi A."/>
            <person name="Getino M."/>
            <person name="Pursley I."/>
            <person name="Horton D.L."/>
            <person name="Alikhan N.-F."/>
            <person name="Baker D."/>
            <person name="Gharbi K."/>
            <person name="Hall N."/>
            <person name="Watson M."/>
            <person name="Adriaenssens E.M."/>
            <person name="Foster-Nyarko E."/>
            <person name="Jarju S."/>
            <person name="Secka A."/>
            <person name="Antonio M."/>
            <person name="Oren A."/>
            <person name="Chaudhuri R."/>
            <person name="La Ragione R.M."/>
            <person name="Hildebrand F."/>
            <person name="Pallen M.J."/>
        </authorList>
    </citation>
    <scope>NUCLEOTIDE SEQUENCE [LARGE SCALE GENOMIC DNA]</scope>
    <source>
        <strain evidence="2 3">Sa1YUN3</strain>
    </source>
</reference>
<protein>
    <recommendedName>
        <fullName evidence="1">NigD-like C-terminal domain-containing protein</fullName>
    </recommendedName>
</protein>
<evidence type="ECO:0000313" key="3">
    <source>
        <dbReference type="Proteomes" id="UP000616346"/>
    </source>
</evidence>
<dbReference type="EMBL" id="JACSPQ010000001">
    <property type="protein sequence ID" value="MBD8001622.1"/>
    <property type="molecule type" value="Genomic_DNA"/>
</dbReference>
<proteinExistence type="predicted"/>
<dbReference type="Pfam" id="PF17415">
    <property type="entry name" value="NigD_C"/>
    <property type="match status" value="1"/>
</dbReference>